<dbReference type="PANTHER" id="PTHR11668">
    <property type="entry name" value="SERINE/THREONINE PROTEIN PHOSPHATASE"/>
    <property type="match status" value="1"/>
</dbReference>
<evidence type="ECO:0000259" key="1">
    <source>
        <dbReference type="PROSITE" id="PS00125"/>
    </source>
</evidence>
<dbReference type="Pfam" id="PF00149">
    <property type="entry name" value="Metallophos"/>
    <property type="match status" value="1"/>
</dbReference>
<dbReference type="InterPro" id="IPR004843">
    <property type="entry name" value="Calcineurin-like_PHP"/>
</dbReference>
<evidence type="ECO:0000313" key="3">
    <source>
        <dbReference type="Proteomes" id="UP001208689"/>
    </source>
</evidence>
<proteinExistence type="predicted"/>
<dbReference type="PANTHER" id="PTHR11668:SF496">
    <property type="entry name" value="SERINE_THREONINE-PROTEIN PHOSPHATASE"/>
    <property type="match status" value="1"/>
</dbReference>
<reference evidence="2" key="1">
    <citation type="submission" date="2022-09" db="EMBL/GenBank/DDBJ databases">
        <title>Actin cytoskeleton and complex cell architecture in an #Asgard archaeon.</title>
        <authorList>
            <person name="Ponce Toledo R.I."/>
            <person name="Schleper C."/>
            <person name="Rodrigues Oliveira T."/>
            <person name="Wollweber F."/>
            <person name="Xu J."/>
            <person name="Rittmann S."/>
            <person name="Klingl A."/>
            <person name="Pilhofer M."/>
        </authorList>
    </citation>
    <scope>NUCLEOTIDE SEQUENCE</scope>
    <source>
        <strain evidence="2">B-35</strain>
    </source>
</reference>
<dbReference type="InterPro" id="IPR006186">
    <property type="entry name" value="Ser/Thr-sp_prot-phosphatase"/>
</dbReference>
<evidence type="ECO:0000313" key="2">
    <source>
        <dbReference type="EMBL" id="UYP45011.1"/>
    </source>
</evidence>
<feature type="domain" description="Serine/threonine specific protein phosphatases" evidence="1">
    <location>
        <begin position="134"/>
        <end position="139"/>
    </location>
</feature>
<dbReference type="PROSITE" id="PS00125">
    <property type="entry name" value="SER_THR_PHOSPHATASE"/>
    <property type="match status" value="1"/>
</dbReference>
<dbReference type="Gene3D" id="3.60.21.10">
    <property type="match status" value="1"/>
</dbReference>
<organism evidence="2 3">
    <name type="scientific">Candidatus Lokiarchaeum ossiferum</name>
    <dbReference type="NCBI Taxonomy" id="2951803"/>
    <lineage>
        <taxon>Archaea</taxon>
        <taxon>Promethearchaeati</taxon>
        <taxon>Promethearchaeota</taxon>
        <taxon>Promethearchaeia</taxon>
        <taxon>Promethearchaeales</taxon>
        <taxon>Promethearchaeaceae</taxon>
        <taxon>Candidatus Lokiarchaeum</taxon>
    </lineage>
</organism>
<sequence length="337" mass="39970">MEQEFWDYYFNQKNRAISFTRYYGDETAPQKISALLEKIIQLYSKKNIKKPLLIDVYNPKDTILYFIGDIHGAFFDLNIIIHYFEAMFREAQQQGKRMKCVFLGDYVDRNEMDIHTLLYLISFNLRHPKDVILLRGNHEEQRVNTSYGFKKNVKSRFRTNLYLDFARLFELLPIAAFIDSDGFNILALHGGIPINLEYPKQAINLRKTDLQNKFADIQLIDPISQQILWNDPIENLSKNLLYGPNFERGGSFYVFGPKIFSNFIKTNRVDMVIRGHQVFEQGFRYYFKNRFLSIFSARDYVNTSIQARVARLTYDRKDPRDVNVELLKITHLREYVK</sequence>
<accession>A0ABY6HNC2</accession>
<dbReference type="EMBL" id="CP104013">
    <property type="protein sequence ID" value="UYP45011.1"/>
    <property type="molecule type" value="Genomic_DNA"/>
</dbReference>
<protein>
    <recommendedName>
        <fullName evidence="1">Serine/threonine specific protein phosphatases domain-containing protein</fullName>
    </recommendedName>
</protein>
<keyword evidence="3" id="KW-1185">Reference proteome</keyword>
<dbReference type="SUPFAM" id="SSF56300">
    <property type="entry name" value="Metallo-dependent phosphatases"/>
    <property type="match status" value="1"/>
</dbReference>
<dbReference type="Proteomes" id="UP001208689">
    <property type="component" value="Chromosome"/>
</dbReference>
<dbReference type="InterPro" id="IPR029052">
    <property type="entry name" value="Metallo-depent_PP-like"/>
</dbReference>
<gene>
    <name evidence="2" type="ORF">NEF87_001296</name>
</gene>
<dbReference type="SMART" id="SM00156">
    <property type="entry name" value="PP2Ac"/>
    <property type="match status" value="1"/>
</dbReference>
<name>A0ABY6HNC2_9ARCH</name>
<dbReference type="InterPro" id="IPR050341">
    <property type="entry name" value="PP1_catalytic_subunit"/>
</dbReference>
<dbReference type="PRINTS" id="PR00114">
    <property type="entry name" value="STPHPHTASE"/>
</dbReference>
<dbReference type="CDD" id="cd00144">
    <property type="entry name" value="MPP_PPP_family"/>
    <property type="match status" value="1"/>
</dbReference>